<dbReference type="Pfam" id="PF00188">
    <property type="entry name" value="CAP"/>
    <property type="match status" value="1"/>
</dbReference>
<organism evidence="2 3">
    <name type="scientific">Novipirellula herctigrandis</name>
    <dbReference type="NCBI Taxonomy" id="2527986"/>
    <lineage>
        <taxon>Bacteria</taxon>
        <taxon>Pseudomonadati</taxon>
        <taxon>Planctomycetota</taxon>
        <taxon>Planctomycetia</taxon>
        <taxon>Pirellulales</taxon>
        <taxon>Pirellulaceae</taxon>
        <taxon>Novipirellula</taxon>
    </lineage>
</organism>
<dbReference type="AlphaFoldDB" id="A0A5C5YWQ2"/>
<dbReference type="Proteomes" id="UP000315010">
    <property type="component" value="Unassembled WGS sequence"/>
</dbReference>
<dbReference type="GO" id="GO:0000272">
    <property type="term" value="P:polysaccharide catabolic process"/>
    <property type="evidence" value="ECO:0007669"/>
    <property type="project" value="InterPro"/>
</dbReference>
<dbReference type="CDD" id="cd05379">
    <property type="entry name" value="CAP_bacterial"/>
    <property type="match status" value="1"/>
</dbReference>
<dbReference type="PANTHER" id="PTHR31157">
    <property type="entry name" value="SCP DOMAIN-CONTAINING PROTEIN"/>
    <property type="match status" value="1"/>
</dbReference>
<name>A0A5C5YWQ2_9BACT</name>
<comment type="caution">
    <text evidence="2">The sequence shown here is derived from an EMBL/GenBank/DDBJ whole genome shotgun (WGS) entry which is preliminary data.</text>
</comment>
<dbReference type="GO" id="GO:0004553">
    <property type="term" value="F:hydrolase activity, hydrolyzing O-glycosyl compounds"/>
    <property type="evidence" value="ECO:0007669"/>
    <property type="project" value="InterPro"/>
</dbReference>
<reference evidence="2 3" key="1">
    <citation type="submission" date="2019-02" db="EMBL/GenBank/DDBJ databases">
        <title>Deep-cultivation of Planctomycetes and their phenomic and genomic characterization uncovers novel biology.</title>
        <authorList>
            <person name="Wiegand S."/>
            <person name="Jogler M."/>
            <person name="Boedeker C."/>
            <person name="Pinto D."/>
            <person name="Vollmers J."/>
            <person name="Rivas-Marin E."/>
            <person name="Kohn T."/>
            <person name="Peeters S.H."/>
            <person name="Heuer A."/>
            <person name="Rast P."/>
            <person name="Oberbeckmann S."/>
            <person name="Bunk B."/>
            <person name="Jeske O."/>
            <person name="Meyerdierks A."/>
            <person name="Storesund J.E."/>
            <person name="Kallscheuer N."/>
            <person name="Luecker S."/>
            <person name="Lage O.M."/>
            <person name="Pohl T."/>
            <person name="Merkel B.J."/>
            <person name="Hornburger P."/>
            <person name="Mueller R.-W."/>
            <person name="Bruemmer F."/>
            <person name="Labrenz M."/>
            <person name="Spormann A.M."/>
            <person name="Op Den Camp H."/>
            <person name="Overmann J."/>
            <person name="Amann R."/>
            <person name="Jetten M.S.M."/>
            <person name="Mascher T."/>
            <person name="Medema M.H."/>
            <person name="Devos D.P."/>
            <person name="Kaster A.-K."/>
            <person name="Ovreas L."/>
            <person name="Rohde M."/>
            <person name="Galperin M.Y."/>
            <person name="Jogler C."/>
        </authorList>
    </citation>
    <scope>NUCLEOTIDE SEQUENCE [LARGE SCALE GENOMIC DNA]</scope>
    <source>
        <strain evidence="2 3">CA13</strain>
    </source>
</reference>
<dbReference type="SUPFAM" id="SSF55797">
    <property type="entry name" value="PR-1-like"/>
    <property type="match status" value="1"/>
</dbReference>
<sequence>MVNTVFPTHRLTRTRGRLQIEPLEPRRFLAADYELKQAAIEVSPAEQLMIELVNQARASPLSEAERLDIALNDDLDPNQISSVPKQPLAPDASLGRAAELHSQSMILRDDYDHITPDNITPWDRAESQGYERAIAENIALNWLSDGDVQAVVQQAHDMLFRSAGHRANLMVDRAAEVGVGIEQNSVADNDFPAWRSVLTTQMFGSARSTPAITGVVYTDSVIDDNFYSIGEGHLGVRIEASNDRGQTYWIMTGDTGGYALRVPEDFYTIVAIDKAGERYADRGRVVVGSENVKLAIVADHWSQLNETPDPDLDARCDTNQDGSVTAADALIIINHLSTTDAPFEVRMDANRDGRNTASDALMVINELDQTVANAEIDLFLDAERFAEVTEDSLTLVPDLFIPTPAVSEIGPESWQAVEGTNNQFDLRSVDEAESALGYQIVLRDRRWIVEYRATETGDVVYTGHILTSDYSADADRFNDSWDELNREYEQAVDDANAALTVDRAFA</sequence>
<keyword evidence="3" id="KW-1185">Reference proteome</keyword>
<dbReference type="Pfam" id="PF00404">
    <property type="entry name" value="Dockerin_1"/>
    <property type="match status" value="1"/>
</dbReference>
<accession>A0A5C5YWQ2</accession>
<dbReference type="InterPro" id="IPR002105">
    <property type="entry name" value="Dockerin_1_rpt"/>
</dbReference>
<evidence type="ECO:0000313" key="3">
    <source>
        <dbReference type="Proteomes" id="UP000315010"/>
    </source>
</evidence>
<dbReference type="InterPro" id="IPR036439">
    <property type="entry name" value="Dockerin_dom_sf"/>
</dbReference>
<proteinExistence type="predicted"/>
<dbReference type="PANTHER" id="PTHR31157:SF1">
    <property type="entry name" value="SCP DOMAIN-CONTAINING PROTEIN"/>
    <property type="match status" value="1"/>
</dbReference>
<feature type="domain" description="SCP" evidence="1">
    <location>
        <begin position="51"/>
        <end position="185"/>
    </location>
</feature>
<evidence type="ECO:0000259" key="1">
    <source>
        <dbReference type="Pfam" id="PF00188"/>
    </source>
</evidence>
<evidence type="ECO:0000313" key="2">
    <source>
        <dbReference type="EMBL" id="TWT78967.1"/>
    </source>
</evidence>
<protein>
    <submittedName>
        <fullName evidence="2">Cysteine-rich secretory protein family protein</fullName>
    </submittedName>
</protein>
<dbReference type="InterPro" id="IPR014044">
    <property type="entry name" value="CAP_dom"/>
</dbReference>
<dbReference type="Gene3D" id="3.40.33.10">
    <property type="entry name" value="CAP"/>
    <property type="match status" value="1"/>
</dbReference>
<dbReference type="SUPFAM" id="SSF63446">
    <property type="entry name" value="Type I dockerin domain"/>
    <property type="match status" value="1"/>
</dbReference>
<dbReference type="EMBL" id="SJPJ01000001">
    <property type="protein sequence ID" value="TWT78967.1"/>
    <property type="molecule type" value="Genomic_DNA"/>
</dbReference>
<dbReference type="Gene3D" id="1.10.1330.10">
    <property type="entry name" value="Dockerin domain"/>
    <property type="match status" value="1"/>
</dbReference>
<gene>
    <name evidence="2" type="ORF">CA13_03640</name>
</gene>
<dbReference type="InterPro" id="IPR035940">
    <property type="entry name" value="CAP_sf"/>
</dbReference>